<dbReference type="EMBL" id="QOIN01000036">
    <property type="protein sequence ID" value="RCG25483.1"/>
    <property type="molecule type" value="Genomic_DNA"/>
</dbReference>
<evidence type="ECO:0008006" key="5">
    <source>
        <dbReference type="Google" id="ProtNLM"/>
    </source>
</evidence>
<proteinExistence type="predicted"/>
<sequence length="238" mass="24557">MTPLGSRATAATTALALTLTLALTAAGCGLSGSDGDGGDNGGGKQRAHAAGSSPAPDPTGSGTSSAPASPDTHTPPPSPTESETAPQGGTPKGGVPKPGDVDQTDADAVGKGTLTAMWTFDTTVDQGPQDAGTRTADAGWLTPSYARQLSEHRPRSAPGAQWATWKRHRAYTTVELAKTEDAAKPDDTDTVAWRQWTLTTTPHGRDGWTQKPTTAAAFVHLVRKKADAEWHVADVTVR</sequence>
<accession>A0A367F560</accession>
<keyword evidence="2" id="KW-0732">Signal</keyword>
<organism evidence="3 4">
    <name type="scientific">Streptomyces diacarni</name>
    <dbReference type="NCBI Taxonomy" id="2800381"/>
    <lineage>
        <taxon>Bacteria</taxon>
        <taxon>Bacillati</taxon>
        <taxon>Actinomycetota</taxon>
        <taxon>Actinomycetes</taxon>
        <taxon>Kitasatosporales</taxon>
        <taxon>Streptomycetaceae</taxon>
        <taxon>Streptomyces</taxon>
    </lineage>
</organism>
<feature type="compositionally biased region" description="Low complexity" evidence="1">
    <location>
        <begin position="63"/>
        <end position="72"/>
    </location>
</feature>
<dbReference type="Proteomes" id="UP000252914">
    <property type="component" value="Unassembled WGS sequence"/>
</dbReference>
<gene>
    <name evidence="3" type="ORF">DTL70_08785</name>
</gene>
<protein>
    <recommendedName>
        <fullName evidence="5">Lipoprotein</fullName>
    </recommendedName>
</protein>
<comment type="caution">
    <text evidence="3">The sequence shown here is derived from an EMBL/GenBank/DDBJ whole genome shotgun (WGS) entry which is preliminary data.</text>
</comment>
<dbReference type="PROSITE" id="PS51257">
    <property type="entry name" value="PROKAR_LIPOPROTEIN"/>
    <property type="match status" value="1"/>
</dbReference>
<feature type="compositionally biased region" description="Gly residues" evidence="1">
    <location>
        <begin position="32"/>
        <end position="44"/>
    </location>
</feature>
<evidence type="ECO:0000256" key="2">
    <source>
        <dbReference type="SAM" id="SignalP"/>
    </source>
</evidence>
<dbReference type="RefSeq" id="WP_114021313.1">
    <property type="nucleotide sequence ID" value="NZ_JBEYTF010000023.1"/>
</dbReference>
<feature type="region of interest" description="Disordered" evidence="1">
    <location>
        <begin position="32"/>
        <end position="107"/>
    </location>
</feature>
<evidence type="ECO:0000313" key="4">
    <source>
        <dbReference type="Proteomes" id="UP000252914"/>
    </source>
</evidence>
<feature type="chain" id="PRO_5016670014" description="Lipoprotein" evidence="2">
    <location>
        <begin position="26"/>
        <end position="238"/>
    </location>
</feature>
<feature type="compositionally biased region" description="Low complexity" evidence="1">
    <location>
        <begin position="80"/>
        <end position="98"/>
    </location>
</feature>
<dbReference type="AlphaFoldDB" id="A0A367F560"/>
<keyword evidence="4" id="KW-1185">Reference proteome</keyword>
<name>A0A367F560_9ACTN</name>
<evidence type="ECO:0000313" key="3">
    <source>
        <dbReference type="EMBL" id="RCG25483.1"/>
    </source>
</evidence>
<feature type="signal peptide" evidence="2">
    <location>
        <begin position="1"/>
        <end position="25"/>
    </location>
</feature>
<reference evidence="3 4" key="1">
    <citation type="submission" date="2018-06" db="EMBL/GenBank/DDBJ databases">
        <title>Streptomyces reniochalinae sp. nov. and Streptomyces diacarnus sp. nov. from marine sponges.</title>
        <authorList>
            <person name="Li L."/>
        </authorList>
    </citation>
    <scope>NUCLEOTIDE SEQUENCE [LARGE SCALE GENOMIC DNA]</scope>
    <source>
        <strain evidence="3 4">LHW51701</strain>
    </source>
</reference>
<evidence type="ECO:0000256" key="1">
    <source>
        <dbReference type="SAM" id="MobiDB-lite"/>
    </source>
</evidence>